<dbReference type="FunFam" id="3.80.10.10:FF:000213">
    <property type="entry name" value="Tyrosine-sulfated glycopeptide receptor 1"/>
    <property type="match status" value="1"/>
</dbReference>
<keyword evidence="3" id="KW-1003">Cell membrane</keyword>
<comment type="similarity">
    <text evidence="2">Belongs to the RLP family.</text>
</comment>
<dbReference type="AlphaFoldDB" id="A0AAN7KHZ8"/>
<evidence type="ECO:0000256" key="5">
    <source>
        <dbReference type="ARBA" id="ARBA00022692"/>
    </source>
</evidence>
<name>A0AAN7KHZ8_TRANT</name>
<dbReference type="FunFam" id="3.80.10.10:FF:000095">
    <property type="entry name" value="LRR receptor-like serine/threonine-protein kinase GSO1"/>
    <property type="match status" value="1"/>
</dbReference>
<keyword evidence="10" id="KW-0675">Receptor</keyword>
<evidence type="ECO:0000256" key="7">
    <source>
        <dbReference type="ARBA" id="ARBA00022737"/>
    </source>
</evidence>
<dbReference type="Pfam" id="PF00560">
    <property type="entry name" value="LRR_1"/>
    <property type="match status" value="7"/>
</dbReference>
<dbReference type="GO" id="GO:0005886">
    <property type="term" value="C:plasma membrane"/>
    <property type="evidence" value="ECO:0007669"/>
    <property type="project" value="UniProtKB-SubCell"/>
</dbReference>
<evidence type="ECO:0000313" key="14">
    <source>
        <dbReference type="EMBL" id="KAK4765038.1"/>
    </source>
</evidence>
<dbReference type="SUPFAM" id="SSF52047">
    <property type="entry name" value="RNI-like"/>
    <property type="match status" value="1"/>
</dbReference>
<dbReference type="Gene3D" id="3.80.10.10">
    <property type="entry name" value="Ribonuclease Inhibitor"/>
    <property type="match status" value="2"/>
</dbReference>
<keyword evidence="7" id="KW-0677">Repeat</keyword>
<dbReference type="SUPFAM" id="SSF52058">
    <property type="entry name" value="L domain-like"/>
    <property type="match status" value="1"/>
</dbReference>
<evidence type="ECO:0000313" key="15">
    <source>
        <dbReference type="Proteomes" id="UP001346149"/>
    </source>
</evidence>
<dbReference type="PANTHER" id="PTHR48061">
    <property type="entry name" value="LEUCINE-RICH REPEAT RECEPTOR PROTEIN KINASE EMS1-LIKE-RELATED"/>
    <property type="match status" value="1"/>
</dbReference>
<dbReference type="InterPro" id="IPR046956">
    <property type="entry name" value="RLP23-like"/>
</dbReference>
<feature type="chain" id="PRO_5042972515" description="Leucine-rich repeat-containing N-terminal plant-type domain-containing protein" evidence="12">
    <location>
        <begin position="32"/>
        <end position="913"/>
    </location>
</feature>
<feature type="domain" description="Leucine-rich repeat-containing N-terminal plant-type" evidence="13">
    <location>
        <begin position="40"/>
        <end position="102"/>
    </location>
</feature>
<evidence type="ECO:0000256" key="11">
    <source>
        <dbReference type="ARBA" id="ARBA00023180"/>
    </source>
</evidence>
<sequence length="913" mass="101214">MEKYFSPSFSFFLFFTNLLLVILLHLPTSLPITSLVPKCHEDDRSALLEFKESFRYPITSYTSRYFQTTSHKVKLEPWKLDSCGMLEGGEGNYCTWDGVQCDAESGHVIGLDICCTGLHASINSSSRGFLRLVHLRKLNLAYTNLDRSPIPYAIGNLPGLTSLNLSNCELAGQIPELILSLTSLSTLDLSYNDGLELVKPSLEDLALRLTKLEILDLSNVNIPSALPYAITSSPSLTSLTLAECGLEGRLPPSVFSLPNLQVLDIYGNDLSGELPTSVSNLTELILLDLSYNRFQGRIPRFSDTPQLRFLNLRNNMFTGAIPSSLRNVSKLEYLSLANNHLTGQIPSQIANLGQLTILDLSCNMLSGEVLLHKFLELKNLETLHIGYNDLSVLTSYNTTTTSHPSKLLAVSLAHCNLREFPKLLLSLQRLSVLGLSSNKIQGEVPMWFQNVSRQSLVYLKLSNNSLTGFEGNPVNLKWANLAYLDLSFNKLQGPLPAPPDSISIYLASNNRFSGDIPPLLCSMEFIEMLDLAHNNFSGVIPRCFSNLTRTLDFLSLNNNNLQGEILQVPGKNCSVRVLDLHSNQLQGKLPRSLSNCTGLEFLNVGNNMINDTFPSWLGTSTNLRALVLRSNRFHGSIEEPETNSEFQSLQIIDISSNDFEDFLPAKYFRYWTSMRESITEGQKYFHVVNTIRTSHRVFGNQSLMDIVALAGLTVETKGMEVKYAEILGYLQAIDFSGNNFRGEIPESIADLKGLRSLNFSDNNLSGPIPPTLGGMTNLESLDLSGNGLSGEIPQQLSQLYFLEFFNVSNNRLSGPIPQGRQFYTFKNTSYEGNERLCGVPLSRACDSGAASSPSYSRNQKGDSGTGVQLGWKGSLVGYAVGFISASVIGHRMMTSELDWFSNAVAFVEQRKWW</sequence>
<dbReference type="Pfam" id="PF13855">
    <property type="entry name" value="LRR_8"/>
    <property type="match status" value="1"/>
</dbReference>
<organism evidence="14 15">
    <name type="scientific">Trapa natans</name>
    <name type="common">Water chestnut</name>
    <dbReference type="NCBI Taxonomy" id="22666"/>
    <lineage>
        <taxon>Eukaryota</taxon>
        <taxon>Viridiplantae</taxon>
        <taxon>Streptophyta</taxon>
        <taxon>Embryophyta</taxon>
        <taxon>Tracheophyta</taxon>
        <taxon>Spermatophyta</taxon>
        <taxon>Magnoliopsida</taxon>
        <taxon>eudicotyledons</taxon>
        <taxon>Gunneridae</taxon>
        <taxon>Pentapetalae</taxon>
        <taxon>rosids</taxon>
        <taxon>malvids</taxon>
        <taxon>Myrtales</taxon>
        <taxon>Lythraceae</taxon>
        <taxon>Trapa</taxon>
    </lineage>
</organism>
<evidence type="ECO:0000256" key="10">
    <source>
        <dbReference type="ARBA" id="ARBA00023170"/>
    </source>
</evidence>
<evidence type="ECO:0000256" key="4">
    <source>
        <dbReference type="ARBA" id="ARBA00022614"/>
    </source>
</evidence>
<accession>A0AAN7KHZ8</accession>
<dbReference type="InterPro" id="IPR003591">
    <property type="entry name" value="Leu-rich_rpt_typical-subtyp"/>
</dbReference>
<evidence type="ECO:0000256" key="9">
    <source>
        <dbReference type="ARBA" id="ARBA00023136"/>
    </source>
</evidence>
<dbReference type="InterPro" id="IPR013210">
    <property type="entry name" value="LRR_N_plant-typ"/>
</dbReference>
<protein>
    <recommendedName>
        <fullName evidence="13">Leucine-rich repeat-containing N-terminal plant-type domain-containing protein</fullName>
    </recommendedName>
</protein>
<feature type="signal peptide" evidence="12">
    <location>
        <begin position="1"/>
        <end position="31"/>
    </location>
</feature>
<dbReference type="EMBL" id="JAXQNO010000023">
    <property type="protein sequence ID" value="KAK4765038.1"/>
    <property type="molecule type" value="Genomic_DNA"/>
</dbReference>
<dbReference type="Pfam" id="PF08263">
    <property type="entry name" value="LRRNT_2"/>
    <property type="match status" value="1"/>
</dbReference>
<evidence type="ECO:0000256" key="1">
    <source>
        <dbReference type="ARBA" id="ARBA00004251"/>
    </source>
</evidence>
<evidence type="ECO:0000256" key="6">
    <source>
        <dbReference type="ARBA" id="ARBA00022729"/>
    </source>
</evidence>
<dbReference type="SMART" id="SM00369">
    <property type="entry name" value="LRR_TYP"/>
    <property type="match status" value="10"/>
</dbReference>
<dbReference type="Proteomes" id="UP001346149">
    <property type="component" value="Unassembled WGS sequence"/>
</dbReference>
<keyword evidence="6 12" id="KW-0732">Signal</keyword>
<dbReference type="InterPro" id="IPR001611">
    <property type="entry name" value="Leu-rich_rpt"/>
</dbReference>
<keyword evidence="8" id="KW-1133">Transmembrane helix</keyword>
<keyword evidence="4" id="KW-0433">Leucine-rich repeat</keyword>
<proteinExistence type="inferred from homology"/>
<evidence type="ECO:0000256" key="12">
    <source>
        <dbReference type="SAM" id="SignalP"/>
    </source>
</evidence>
<comment type="caution">
    <text evidence="14">The sequence shown here is derived from an EMBL/GenBank/DDBJ whole genome shotgun (WGS) entry which is preliminary data.</text>
</comment>
<dbReference type="PANTHER" id="PTHR48061:SF50">
    <property type="entry name" value="LEUCINE-RICH REPEAT-CONTAINING N-TERMINAL PLANT-TYPE DOMAIN-CONTAINING PROTEIN"/>
    <property type="match status" value="1"/>
</dbReference>
<evidence type="ECO:0000259" key="13">
    <source>
        <dbReference type="Pfam" id="PF08263"/>
    </source>
</evidence>
<evidence type="ECO:0000256" key="2">
    <source>
        <dbReference type="ARBA" id="ARBA00009592"/>
    </source>
</evidence>
<reference evidence="14 15" key="1">
    <citation type="journal article" date="2023" name="Hortic Res">
        <title>Pangenome of water caltrop reveals structural variations and asymmetric subgenome divergence after allopolyploidization.</title>
        <authorList>
            <person name="Zhang X."/>
            <person name="Chen Y."/>
            <person name="Wang L."/>
            <person name="Yuan Y."/>
            <person name="Fang M."/>
            <person name="Shi L."/>
            <person name="Lu R."/>
            <person name="Comes H.P."/>
            <person name="Ma Y."/>
            <person name="Chen Y."/>
            <person name="Huang G."/>
            <person name="Zhou Y."/>
            <person name="Zheng Z."/>
            <person name="Qiu Y."/>
        </authorList>
    </citation>
    <scope>NUCLEOTIDE SEQUENCE [LARGE SCALE GENOMIC DNA]</scope>
    <source>
        <strain evidence="14">F231</strain>
    </source>
</reference>
<keyword evidence="5" id="KW-0812">Transmembrane</keyword>
<keyword evidence="11" id="KW-0325">Glycoprotein</keyword>
<evidence type="ECO:0000256" key="8">
    <source>
        <dbReference type="ARBA" id="ARBA00022989"/>
    </source>
</evidence>
<keyword evidence="9" id="KW-0472">Membrane</keyword>
<comment type="subcellular location">
    <subcellularLocation>
        <location evidence="1">Cell membrane</location>
        <topology evidence="1">Single-pass type I membrane protein</topology>
    </subcellularLocation>
</comment>
<keyword evidence="15" id="KW-1185">Reference proteome</keyword>
<dbReference type="InterPro" id="IPR032675">
    <property type="entry name" value="LRR_dom_sf"/>
</dbReference>
<evidence type="ECO:0000256" key="3">
    <source>
        <dbReference type="ARBA" id="ARBA00022475"/>
    </source>
</evidence>
<gene>
    <name evidence="14" type="ORF">SAY86_026128</name>
</gene>
<dbReference type="SMART" id="SM00365">
    <property type="entry name" value="LRR_SD22"/>
    <property type="match status" value="4"/>
</dbReference>